<gene>
    <name evidence="1" type="ORF">BDR25DRAFT_335325</name>
</gene>
<name>A0ACB6QNA9_9PLEO</name>
<comment type="caution">
    <text evidence="1">The sequence shown here is derived from an EMBL/GenBank/DDBJ whole genome shotgun (WGS) entry which is preliminary data.</text>
</comment>
<accession>A0ACB6QNA9</accession>
<keyword evidence="2" id="KW-1185">Reference proteome</keyword>
<protein>
    <submittedName>
        <fullName evidence="1">Glucan 1,3-beta-glucosidase</fullName>
    </submittedName>
</protein>
<dbReference type="Proteomes" id="UP000799755">
    <property type="component" value="Unassembled WGS sequence"/>
</dbReference>
<dbReference type="EMBL" id="MU003515">
    <property type="protein sequence ID" value="KAF2468459.1"/>
    <property type="molecule type" value="Genomic_DNA"/>
</dbReference>
<proteinExistence type="predicted"/>
<sequence>MLFKASVTAALAVVGSLVSAAPASDLQSRSVAYAWGSTKVRGVNIGGWLVLEPFITPSIFLKYSVTDEVHDEWTLCEKLGKTACANALKPHWDTFVTLADFQKIKNAGFNVVRIPIGYWAYIDAGGPYTFGAAPYLDKAIGWARQTGLKVVIDLHGVPRSQNGFDHSGHRLPSPGWFFGDSLAQTHTTLRLIEQKYAIPAMQDVVIAIELVNEPFLSKLDPNAVRKFYRDGYTNIRKISDTPVMLHDGFWDPAWLNTVLTPSDNNAQNVIMDHHEYQIFDSNLMAMTPAQHRQQVCNAVGGYSNSDKWTVIGEWSGAMTDCAPHLNGFKAGNRYEGTFPGSFRVGSCAGKSGKVSTWTQGWKDDTRRYIETQLDAFEAKTQGWFFWNFKTENGGAGEWDLFQLLDGGVFPQPITSRKFGKFCTNF</sequence>
<organism evidence="1 2">
    <name type="scientific">Lindgomyces ingoldianus</name>
    <dbReference type="NCBI Taxonomy" id="673940"/>
    <lineage>
        <taxon>Eukaryota</taxon>
        <taxon>Fungi</taxon>
        <taxon>Dikarya</taxon>
        <taxon>Ascomycota</taxon>
        <taxon>Pezizomycotina</taxon>
        <taxon>Dothideomycetes</taxon>
        <taxon>Pleosporomycetidae</taxon>
        <taxon>Pleosporales</taxon>
        <taxon>Lindgomycetaceae</taxon>
        <taxon>Lindgomyces</taxon>
    </lineage>
</organism>
<reference evidence="1" key="1">
    <citation type="journal article" date="2020" name="Stud. Mycol.">
        <title>101 Dothideomycetes genomes: a test case for predicting lifestyles and emergence of pathogens.</title>
        <authorList>
            <person name="Haridas S."/>
            <person name="Albert R."/>
            <person name="Binder M."/>
            <person name="Bloem J."/>
            <person name="Labutti K."/>
            <person name="Salamov A."/>
            <person name="Andreopoulos B."/>
            <person name="Baker S."/>
            <person name="Barry K."/>
            <person name="Bills G."/>
            <person name="Bluhm B."/>
            <person name="Cannon C."/>
            <person name="Castanera R."/>
            <person name="Culley D."/>
            <person name="Daum C."/>
            <person name="Ezra D."/>
            <person name="Gonzalez J."/>
            <person name="Henrissat B."/>
            <person name="Kuo A."/>
            <person name="Liang C."/>
            <person name="Lipzen A."/>
            <person name="Lutzoni F."/>
            <person name="Magnuson J."/>
            <person name="Mondo S."/>
            <person name="Nolan M."/>
            <person name="Ohm R."/>
            <person name="Pangilinan J."/>
            <person name="Park H.-J."/>
            <person name="Ramirez L."/>
            <person name="Alfaro M."/>
            <person name="Sun H."/>
            <person name="Tritt A."/>
            <person name="Yoshinaga Y."/>
            <person name="Zwiers L.-H."/>
            <person name="Turgeon B."/>
            <person name="Goodwin S."/>
            <person name="Spatafora J."/>
            <person name="Crous P."/>
            <person name="Grigoriev I."/>
        </authorList>
    </citation>
    <scope>NUCLEOTIDE SEQUENCE</scope>
    <source>
        <strain evidence="1">ATCC 200398</strain>
    </source>
</reference>
<evidence type="ECO:0000313" key="2">
    <source>
        <dbReference type="Proteomes" id="UP000799755"/>
    </source>
</evidence>
<evidence type="ECO:0000313" key="1">
    <source>
        <dbReference type="EMBL" id="KAF2468459.1"/>
    </source>
</evidence>